<keyword evidence="7" id="KW-0865">Zymogen</keyword>
<keyword evidence="11" id="KW-0670">Pyruvate</keyword>
<accession>W7CPK8</accession>
<dbReference type="Pfam" id="PF02666">
    <property type="entry name" value="PS_Dcarbxylase"/>
    <property type="match status" value="1"/>
</dbReference>
<proteinExistence type="predicted"/>
<evidence type="ECO:0000256" key="8">
    <source>
        <dbReference type="ARBA" id="ARBA00023209"/>
    </source>
</evidence>
<dbReference type="InterPro" id="IPR003817">
    <property type="entry name" value="PS_Dcarbxylase"/>
</dbReference>
<keyword evidence="14" id="KW-1185">Reference proteome</keyword>
<gene>
    <name evidence="13" type="ORF">BCAMP_08646</name>
</gene>
<evidence type="ECO:0000256" key="3">
    <source>
        <dbReference type="ARBA" id="ARBA00012243"/>
    </source>
</evidence>
<evidence type="ECO:0000256" key="11">
    <source>
        <dbReference type="ARBA" id="ARBA00023317"/>
    </source>
</evidence>
<comment type="cofactor">
    <cofactor evidence="1">
        <name>pyruvate</name>
        <dbReference type="ChEBI" id="CHEBI:15361"/>
    </cofactor>
</comment>
<evidence type="ECO:0000256" key="7">
    <source>
        <dbReference type="ARBA" id="ARBA00023145"/>
    </source>
</evidence>
<dbReference type="NCBIfam" id="TIGR00163">
    <property type="entry name" value="PS_decarb"/>
    <property type="match status" value="1"/>
</dbReference>
<keyword evidence="10" id="KW-1208">Phospholipid metabolism</keyword>
<dbReference type="Proteomes" id="UP000019243">
    <property type="component" value="Unassembled WGS sequence"/>
</dbReference>
<keyword evidence="9" id="KW-0456">Lyase</keyword>
<evidence type="ECO:0000256" key="9">
    <source>
        <dbReference type="ARBA" id="ARBA00023239"/>
    </source>
</evidence>
<dbReference type="GO" id="GO:0004609">
    <property type="term" value="F:phosphatidylserine decarboxylase activity"/>
    <property type="evidence" value="ECO:0007669"/>
    <property type="project" value="UniProtKB-EC"/>
</dbReference>
<name>W7CPK8_9LIST</name>
<keyword evidence="5" id="KW-0210">Decarboxylase</keyword>
<evidence type="ECO:0000256" key="10">
    <source>
        <dbReference type="ARBA" id="ARBA00023264"/>
    </source>
</evidence>
<keyword evidence="4" id="KW-0444">Lipid biosynthesis</keyword>
<evidence type="ECO:0000256" key="6">
    <source>
        <dbReference type="ARBA" id="ARBA00023098"/>
    </source>
</evidence>
<reference evidence="13 14" key="1">
    <citation type="submission" date="2012-12" db="EMBL/GenBank/DDBJ databases">
        <title>Novel taxa of Listeriaceae from agricultural environments in the United States.</title>
        <authorList>
            <person name="den Bakker H.C."/>
            <person name="Allred A."/>
            <person name="Warchocki S."/>
            <person name="Wright E.M."/>
            <person name="Burrell A."/>
            <person name="Nightingale K.K."/>
            <person name="Kephart D."/>
            <person name="Wiedmann M."/>
        </authorList>
    </citation>
    <scope>NUCLEOTIDE SEQUENCE [LARGE SCALE GENOMIC DNA]</scope>
    <source>
        <strain evidence="13 14">FSL F6-1037</strain>
    </source>
</reference>
<evidence type="ECO:0000256" key="4">
    <source>
        <dbReference type="ARBA" id="ARBA00022516"/>
    </source>
</evidence>
<comment type="pathway">
    <text evidence="12">Phospholipid metabolism; phosphatidylethanolamine biosynthesis.</text>
</comment>
<evidence type="ECO:0000256" key="5">
    <source>
        <dbReference type="ARBA" id="ARBA00022793"/>
    </source>
</evidence>
<dbReference type="STRING" id="1265861.BCAMP_08646"/>
<sequence length="266" mass="29411">MKKVQVMIMRILALRLVSAPLKRFTCSRLSKPLIKLFAKKYRINQAEMTAKVSSYQTLAAFFARPINLKKRPLAATDWVSPVDGFIQQSGIITAEQTFEVKGTTYQLKELLGESVAATVGGGGSFIILYLSPSQYHRYHSPIAGAIRRVGELGRTSFPVNEWGMTNISQLYAKNHRVVYRIGEDTLLVAVGALNINSIVDTFSGKEIEKGAELGYFNFGSTVVILSPAKKIDFSKKKTGDFIAVRSSLGNYKERMIADDENISTTG</sequence>
<keyword evidence="6" id="KW-0443">Lipid metabolism</keyword>
<dbReference type="PANTHER" id="PTHR10067">
    <property type="entry name" value="PHOSPHATIDYLSERINE DECARBOXYLASE"/>
    <property type="match status" value="1"/>
</dbReference>
<evidence type="ECO:0000256" key="12">
    <source>
        <dbReference type="ARBA" id="ARBA00024326"/>
    </source>
</evidence>
<dbReference type="AlphaFoldDB" id="W7CPK8"/>
<comment type="caution">
    <text evidence="13">The sequence shown here is derived from an EMBL/GenBank/DDBJ whole genome shotgun (WGS) entry which is preliminary data.</text>
</comment>
<dbReference type="InterPro" id="IPR033177">
    <property type="entry name" value="PSD-B"/>
</dbReference>
<dbReference type="RefSeq" id="WP_051456975.1">
    <property type="nucleotide sequence ID" value="NZ_AODH01000035.1"/>
</dbReference>
<organism evidence="13 14">
    <name type="scientific">Brochothrix campestris FSL F6-1037</name>
    <dbReference type="NCBI Taxonomy" id="1265861"/>
    <lineage>
        <taxon>Bacteria</taxon>
        <taxon>Bacillati</taxon>
        <taxon>Bacillota</taxon>
        <taxon>Bacilli</taxon>
        <taxon>Bacillales</taxon>
        <taxon>Listeriaceae</taxon>
        <taxon>Brochothrix</taxon>
    </lineage>
</organism>
<dbReference type="EC" id="4.1.1.65" evidence="3"/>
<dbReference type="PANTHER" id="PTHR10067:SF6">
    <property type="entry name" value="PHOSPHATIDYLSERINE DECARBOXYLASE PROENZYME, MITOCHONDRIAL"/>
    <property type="match status" value="1"/>
</dbReference>
<evidence type="ECO:0000256" key="2">
    <source>
        <dbReference type="ARBA" id="ARBA00005189"/>
    </source>
</evidence>
<dbReference type="GO" id="GO:0006646">
    <property type="term" value="P:phosphatidylethanolamine biosynthetic process"/>
    <property type="evidence" value="ECO:0007669"/>
    <property type="project" value="UniProtKB-UniPathway"/>
</dbReference>
<dbReference type="UniPathway" id="UPA00558"/>
<dbReference type="EMBL" id="AODH01000035">
    <property type="protein sequence ID" value="EUJ38610.1"/>
    <property type="molecule type" value="Genomic_DNA"/>
</dbReference>
<comment type="pathway">
    <text evidence="2">Lipid metabolism.</text>
</comment>
<evidence type="ECO:0000256" key="1">
    <source>
        <dbReference type="ARBA" id="ARBA00001928"/>
    </source>
</evidence>
<evidence type="ECO:0000313" key="13">
    <source>
        <dbReference type="EMBL" id="EUJ38610.1"/>
    </source>
</evidence>
<keyword evidence="8" id="KW-0594">Phospholipid biosynthesis</keyword>
<evidence type="ECO:0000313" key="14">
    <source>
        <dbReference type="Proteomes" id="UP000019243"/>
    </source>
</evidence>
<protein>
    <recommendedName>
        <fullName evidence="3">phosphatidylserine decarboxylase</fullName>
        <ecNumber evidence="3">4.1.1.65</ecNumber>
    </recommendedName>
</protein>